<name>A0A090AEC2_9GAMM</name>
<dbReference type="EMBL" id="AP014633">
    <property type="protein sequence ID" value="BAP56298.1"/>
    <property type="molecule type" value="Genomic_DNA"/>
</dbReference>
<dbReference type="AlphaFoldDB" id="A0A090AEC2"/>
<dbReference type="STRING" id="40754.THII_2001"/>
<evidence type="ECO:0000313" key="1">
    <source>
        <dbReference type="EMBL" id="BAP56298.1"/>
    </source>
</evidence>
<sequence length="77" mass="9075">MLTKIIINGNSQTIQIPKELQFQRLDIDYEMIREKDALVIRPARRKLTDVLNRFAAFSPDFMTEGRPNQNEQKREAL</sequence>
<keyword evidence="2" id="KW-1185">Reference proteome</keyword>
<dbReference type="Proteomes" id="UP000031623">
    <property type="component" value="Chromosome"/>
</dbReference>
<evidence type="ECO:0000313" key="2">
    <source>
        <dbReference type="Proteomes" id="UP000031623"/>
    </source>
</evidence>
<dbReference type="HOGENOM" id="CLU_162018_2_0_6"/>
<dbReference type="InterPro" id="IPR037914">
    <property type="entry name" value="SpoVT-AbrB_sf"/>
</dbReference>
<organism evidence="1 2">
    <name type="scientific">Thioploca ingrica</name>
    <dbReference type="NCBI Taxonomy" id="40754"/>
    <lineage>
        <taxon>Bacteria</taxon>
        <taxon>Pseudomonadati</taxon>
        <taxon>Pseudomonadota</taxon>
        <taxon>Gammaproteobacteria</taxon>
        <taxon>Thiotrichales</taxon>
        <taxon>Thiotrichaceae</taxon>
        <taxon>Thioploca</taxon>
    </lineage>
</organism>
<reference evidence="1" key="1">
    <citation type="journal article" date="2014" name="ISME J.">
        <title>Ecophysiology of Thioploca ingrica as revealed by the complete genome sequence supplemented with proteomic evidence.</title>
        <authorList>
            <person name="Kojima H."/>
            <person name="Ogura Y."/>
            <person name="Yamamoto N."/>
            <person name="Togashi T."/>
            <person name="Mori H."/>
            <person name="Watanabe T."/>
            <person name="Nemoto F."/>
            <person name="Kurokawa K."/>
            <person name="Hayashi T."/>
            <person name="Fukui M."/>
        </authorList>
    </citation>
    <scope>NUCLEOTIDE SEQUENCE [LARGE SCALE GENOMIC DNA]</scope>
</reference>
<protein>
    <submittedName>
        <fullName evidence="1">Virulence-associated protein</fullName>
    </submittedName>
</protein>
<gene>
    <name evidence="1" type="ORF">THII_2001</name>
</gene>
<dbReference type="Gene3D" id="2.10.260.10">
    <property type="match status" value="1"/>
</dbReference>
<proteinExistence type="predicted"/>
<dbReference type="KEGG" id="tig:THII_2001"/>
<dbReference type="SUPFAM" id="SSF89447">
    <property type="entry name" value="AbrB/MazE/MraZ-like"/>
    <property type="match status" value="1"/>
</dbReference>
<dbReference type="OrthoDB" id="5298361at2"/>
<accession>A0A090AEC2</accession>